<feature type="region of interest" description="Disordered" evidence="15">
    <location>
        <begin position="239"/>
        <end position="260"/>
    </location>
</feature>
<evidence type="ECO:0000256" key="10">
    <source>
        <dbReference type="ARBA" id="ARBA00022833"/>
    </source>
</evidence>
<evidence type="ECO:0000256" key="16">
    <source>
        <dbReference type="SAM" id="Phobius"/>
    </source>
</evidence>
<dbReference type="InterPro" id="IPR013083">
    <property type="entry name" value="Znf_RING/FYVE/PHD"/>
</dbReference>
<evidence type="ECO:0000256" key="8">
    <source>
        <dbReference type="ARBA" id="ARBA00022771"/>
    </source>
</evidence>
<comment type="subcellular location">
    <subcellularLocation>
        <location evidence="2">Membrane</location>
        <topology evidence="2">Single-pass membrane protein</topology>
    </subcellularLocation>
</comment>
<protein>
    <recommendedName>
        <fullName evidence="4">RING-type E3 ubiquitin transferase</fullName>
        <ecNumber evidence="4">2.3.2.27</ecNumber>
    </recommendedName>
</protein>
<dbReference type="GO" id="GO:0016020">
    <property type="term" value="C:membrane"/>
    <property type="evidence" value="ECO:0007669"/>
    <property type="project" value="UniProtKB-SubCell"/>
</dbReference>
<comment type="similarity">
    <text evidence="13">Belongs to the RING-type zinc finger family. ATL subfamily.</text>
</comment>
<dbReference type="SMART" id="SM00184">
    <property type="entry name" value="RING"/>
    <property type="match status" value="1"/>
</dbReference>
<evidence type="ECO:0000256" key="9">
    <source>
        <dbReference type="ARBA" id="ARBA00022786"/>
    </source>
</evidence>
<dbReference type="UniPathway" id="UPA00143"/>
<sequence length="296" mass="33646">MYTLISNILSQSNLTTLFLSSMVFHLRNLLHFYYHDSPNPSPQQSPVTYTPYNILHHFHIHDIHTLRIAMMAMACFVTTIMLFFFFFISIRNYQSRRHNHTRDRRNTPVLFDVHGYRDSTISNDDDDDNDGDERVIVDHPIWFIRTVGLQRSVIDSITVFKYRKDEGLVDGTECSVCLGEFQEEESLRILPKCSHAFHIPCIDTWLSSHKNCPLCRAPVINDAAEVSITVTDQLDSISNISGDTQNQGHTESSDNAVGRGLGSHNVGEFDIIIRVDNDDGDSGVSSSERPNKNNIA</sequence>
<evidence type="ECO:0000256" key="2">
    <source>
        <dbReference type="ARBA" id="ARBA00004167"/>
    </source>
</evidence>
<evidence type="ECO:0000256" key="1">
    <source>
        <dbReference type="ARBA" id="ARBA00000900"/>
    </source>
</evidence>
<comment type="catalytic activity">
    <reaction evidence="1">
        <text>S-ubiquitinyl-[E2 ubiquitin-conjugating enzyme]-L-cysteine + [acceptor protein]-L-lysine = [E2 ubiquitin-conjugating enzyme]-L-cysteine + N(6)-ubiquitinyl-[acceptor protein]-L-lysine.</text>
        <dbReference type="EC" id="2.3.2.27"/>
    </reaction>
</comment>
<evidence type="ECO:0000256" key="7">
    <source>
        <dbReference type="ARBA" id="ARBA00022723"/>
    </source>
</evidence>
<dbReference type="GO" id="GO:0061630">
    <property type="term" value="F:ubiquitin protein ligase activity"/>
    <property type="evidence" value="ECO:0007669"/>
    <property type="project" value="UniProtKB-EC"/>
</dbReference>
<feature type="domain" description="RING-type" evidence="17">
    <location>
        <begin position="174"/>
        <end position="216"/>
    </location>
</feature>
<dbReference type="FunFam" id="3.30.40.10:FF:000233">
    <property type="entry name" value="RING-H2 finger protein ATL54"/>
    <property type="match status" value="1"/>
</dbReference>
<organism evidence="18 19">
    <name type="scientific">Medicago truncatula</name>
    <name type="common">Barrel medic</name>
    <name type="synonym">Medicago tribuloides</name>
    <dbReference type="NCBI Taxonomy" id="3880"/>
    <lineage>
        <taxon>Eukaryota</taxon>
        <taxon>Viridiplantae</taxon>
        <taxon>Streptophyta</taxon>
        <taxon>Embryophyta</taxon>
        <taxon>Tracheophyta</taxon>
        <taxon>Spermatophyta</taxon>
        <taxon>Magnoliopsida</taxon>
        <taxon>eudicotyledons</taxon>
        <taxon>Gunneridae</taxon>
        <taxon>Pentapetalae</taxon>
        <taxon>rosids</taxon>
        <taxon>fabids</taxon>
        <taxon>Fabales</taxon>
        <taxon>Fabaceae</taxon>
        <taxon>Papilionoideae</taxon>
        <taxon>50 kb inversion clade</taxon>
        <taxon>NPAAA clade</taxon>
        <taxon>Hologalegina</taxon>
        <taxon>IRL clade</taxon>
        <taxon>Trifolieae</taxon>
        <taxon>Medicago</taxon>
    </lineage>
</organism>
<evidence type="ECO:0000313" key="18">
    <source>
        <dbReference type="EMBL" id="RHN42879.1"/>
    </source>
</evidence>
<evidence type="ECO:0000256" key="4">
    <source>
        <dbReference type="ARBA" id="ARBA00012483"/>
    </source>
</evidence>
<evidence type="ECO:0000256" key="15">
    <source>
        <dbReference type="SAM" id="MobiDB-lite"/>
    </source>
</evidence>
<comment type="caution">
    <text evidence="18">The sequence shown here is derived from an EMBL/GenBank/DDBJ whole genome shotgun (WGS) entry which is preliminary data.</text>
</comment>
<dbReference type="PROSITE" id="PS50089">
    <property type="entry name" value="ZF_RING_2"/>
    <property type="match status" value="1"/>
</dbReference>
<keyword evidence="10" id="KW-0862">Zinc</keyword>
<dbReference type="PANTHER" id="PTHR46913">
    <property type="entry name" value="RING-H2 FINGER PROTEIN ATL16"/>
    <property type="match status" value="1"/>
</dbReference>
<dbReference type="InterPro" id="IPR001841">
    <property type="entry name" value="Znf_RING"/>
</dbReference>
<gene>
    <name evidence="18" type="ORF">MtrunA17_Chr8g0381731</name>
</gene>
<evidence type="ECO:0000256" key="13">
    <source>
        <dbReference type="ARBA" id="ARBA00024209"/>
    </source>
</evidence>
<keyword evidence="7" id="KW-0479">Metal-binding</keyword>
<evidence type="ECO:0000256" key="5">
    <source>
        <dbReference type="ARBA" id="ARBA00022679"/>
    </source>
</evidence>
<evidence type="ECO:0000256" key="14">
    <source>
        <dbReference type="PROSITE-ProRule" id="PRU00175"/>
    </source>
</evidence>
<dbReference type="EMBL" id="PSQE01000008">
    <property type="protein sequence ID" value="RHN42879.1"/>
    <property type="molecule type" value="Genomic_DNA"/>
</dbReference>
<dbReference type="SUPFAM" id="SSF57850">
    <property type="entry name" value="RING/U-box"/>
    <property type="match status" value="1"/>
</dbReference>
<keyword evidence="6 16" id="KW-0812">Transmembrane</keyword>
<proteinExistence type="inferred from homology"/>
<accession>A0A396GP16</accession>
<dbReference type="Gramene" id="rna49379">
    <property type="protein sequence ID" value="RHN42879.1"/>
    <property type="gene ID" value="gene49379"/>
</dbReference>
<dbReference type="CDD" id="cd16461">
    <property type="entry name" value="RING-H2_EL5-like"/>
    <property type="match status" value="1"/>
</dbReference>
<dbReference type="GO" id="GO:0016567">
    <property type="term" value="P:protein ubiquitination"/>
    <property type="evidence" value="ECO:0007669"/>
    <property type="project" value="UniProtKB-UniPathway"/>
</dbReference>
<keyword evidence="12 16" id="KW-0472">Membrane</keyword>
<feature type="compositionally biased region" description="Polar residues" evidence="15">
    <location>
        <begin position="239"/>
        <end position="255"/>
    </location>
</feature>
<keyword evidence="11 16" id="KW-1133">Transmembrane helix</keyword>
<dbReference type="OrthoDB" id="9984778at2759"/>
<feature type="region of interest" description="Disordered" evidence="15">
    <location>
        <begin position="277"/>
        <end position="296"/>
    </location>
</feature>
<evidence type="ECO:0000313" key="19">
    <source>
        <dbReference type="Proteomes" id="UP000265566"/>
    </source>
</evidence>
<dbReference type="InterPro" id="IPR044600">
    <property type="entry name" value="ATL1/ATL16-like"/>
</dbReference>
<keyword evidence="9" id="KW-0833">Ubl conjugation pathway</keyword>
<dbReference type="Gene3D" id="3.30.40.10">
    <property type="entry name" value="Zinc/RING finger domain, C3HC4 (zinc finger)"/>
    <property type="match status" value="1"/>
</dbReference>
<evidence type="ECO:0000256" key="12">
    <source>
        <dbReference type="ARBA" id="ARBA00023136"/>
    </source>
</evidence>
<dbReference type="AlphaFoldDB" id="A0A396GP16"/>
<keyword evidence="8 14" id="KW-0863">Zinc-finger</keyword>
<dbReference type="EC" id="2.3.2.27" evidence="4"/>
<evidence type="ECO:0000256" key="11">
    <source>
        <dbReference type="ARBA" id="ARBA00022989"/>
    </source>
</evidence>
<keyword evidence="5" id="KW-0808">Transferase</keyword>
<dbReference type="PANTHER" id="PTHR46913:SF19">
    <property type="entry name" value="RING-TYPE E3 UBIQUITIN TRANSFERASE"/>
    <property type="match status" value="1"/>
</dbReference>
<name>A0A396GP16_MEDTR</name>
<evidence type="ECO:0000256" key="6">
    <source>
        <dbReference type="ARBA" id="ARBA00022692"/>
    </source>
</evidence>
<reference evidence="19" key="1">
    <citation type="journal article" date="2018" name="Nat. Plants">
        <title>Whole-genome landscape of Medicago truncatula symbiotic genes.</title>
        <authorList>
            <person name="Pecrix Y."/>
            <person name="Staton S.E."/>
            <person name="Sallet E."/>
            <person name="Lelandais-Briere C."/>
            <person name="Moreau S."/>
            <person name="Carrere S."/>
            <person name="Blein T."/>
            <person name="Jardinaud M.F."/>
            <person name="Latrasse D."/>
            <person name="Zouine M."/>
            <person name="Zahm M."/>
            <person name="Kreplak J."/>
            <person name="Mayjonade B."/>
            <person name="Satge C."/>
            <person name="Perez M."/>
            <person name="Cauet S."/>
            <person name="Marande W."/>
            <person name="Chantry-Darmon C."/>
            <person name="Lopez-Roques C."/>
            <person name="Bouchez O."/>
            <person name="Berard A."/>
            <person name="Debelle F."/>
            <person name="Munos S."/>
            <person name="Bendahmane A."/>
            <person name="Berges H."/>
            <person name="Niebel A."/>
            <person name="Buitink J."/>
            <person name="Frugier F."/>
            <person name="Benhamed M."/>
            <person name="Crespi M."/>
            <person name="Gouzy J."/>
            <person name="Gamas P."/>
        </authorList>
    </citation>
    <scope>NUCLEOTIDE SEQUENCE [LARGE SCALE GENOMIC DNA]</scope>
    <source>
        <strain evidence="19">cv. Jemalong A17</strain>
    </source>
</reference>
<feature type="transmembrane region" description="Helical" evidence="16">
    <location>
        <begin position="68"/>
        <end position="88"/>
    </location>
</feature>
<comment type="pathway">
    <text evidence="3">Protein modification; protein ubiquitination.</text>
</comment>
<evidence type="ECO:0000256" key="3">
    <source>
        <dbReference type="ARBA" id="ARBA00004906"/>
    </source>
</evidence>
<evidence type="ECO:0000259" key="17">
    <source>
        <dbReference type="PROSITE" id="PS50089"/>
    </source>
</evidence>
<dbReference type="Pfam" id="PF13639">
    <property type="entry name" value="zf-RING_2"/>
    <property type="match status" value="1"/>
</dbReference>
<dbReference type="Proteomes" id="UP000265566">
    <property type="component" value="Chromosome 8"/>
</dbReference>
<dbReference type="GO" id="GO:0008270">
    <property type="term" value="F:zinc ion binding"/>
    <property type="evidence" value="ECO:0007669"/>
    <property type="project" value="UniProtKB-KW"/>
</dbReference>